<dbReference type="Proteomes" id="UP001595593">
    <property type="component" value="Unassembled WGS sequence"/>
</dbReference>
<evidence type="ECO:0000256" key="10">
    <source>
        <dbReference type="HAMAP-Rule" id="MF_02019"/>
    </source>
</evidence>
<dbReference type="EC" id="6.3.2.10" evidence="10 11"/>
<accession>A0ABV7G3I2</accession>
<dbReference type="InterPro" id="IPR036565">
    <property type="entry name" value="Mur-like_cat_sf"/>
</dbReference>
<evidence type="ECO:0000256" key="5">
    <source>
        <dbReference type="ARBA" id="ARBA00022840"/>
    </source>
</evidence>
<evidence type="ECO:0000259" key="12">
    <source>
        <dbReference type="Pfam" id="PF02875"/>
    </source>
</evidence>
<keyword evidence="6 10" id="KW-0133">Cell shape</keyword>
<evidence type="ECO:0000256" key="1">
    <source>
        <dbReference type="ARBA" id="ARBA00022490"/>
    </source>
</evidence>
<dbReference type="SUPFAM" id="SSF63418">
    <property type="entry name" value="MurE/MurF N-terminal domain"/>
    <property type="match status" value="1"/>
</dbReference>
<comment type="pathway">
    <text evidence="10 11">Cell wall biogenesis; peptidoglycan biosynthesis.</text>
</comment>
<reference evidence="15" key="1">
    <citation type="journal article" date="2019" name="Int. J. Syst. Evol. Microbiol.">
        <title>The Global Catalogue of Microorganisms (GCM) 10K type strain sequencing project: providing services to taxonomists for standard genome sequencing and annotation.</title>
        <authorList>
            <consortium name="The Broad Institute Genomics Platform"/>
            <consortium name="The Broad Institute Genome Sequencing Center for Infectious Disease"/>
            <person name="Wu L."/>
            <person name="Ma J."/>
        </authorList>
    </citation>
    <scope>NUCLEOTIDE SEQUENCE [LARGE SCALE GENOMIC DNA]</scope>
    <source>
        <strain evidence="15">KCTC 52094</strain>
    </source>
</reference>
<evidence type="ECO:0000256" key="7">
    <source>
        <dbReference type="ARBA" id="ARBA00022984"/>
    </source>
</evidence>
<evidence type="ECO:0000256" key="6">
    <source>
        <dbReference type="ARBA" id="ARBA00022960"/>
    </source>
</evidence>
<dbReference type="PANTHER" id="PTHR43024:SF1">
    <property type="entry name" value="UDP-N-ACETYLMURAMOYL-TRIPEPTIDE--D-ALANYL-D-ALANINE LIGASE"/>
    <property type="match status" value="1"/>
</dbReference>
<name>A0ABV7G3I2_9PROT</name>
<evidence type="ECO:0000313" key="14">
    <source>
        <dbReference type="EMBL" id="MFC3126373.1"/>
    </source>
</evidence>
<comment type="function">
    <text evidence="10 11">Involved in cell wall formation. Catalyzes the final step in the synthesis of UDP-N-acetylmuramoyl-pentapeptide, the precursor of murein.</text>
</comment>
<comment type="catalytic activity">
    <reaction evidence="10 11">
        <text>D-alanyl-D-alanine + UDP-N-acetyl-alpha-D-muramoyl-L-alanyl-gamma-D-glutamyl-meso-2,6-diaminopimelate + ATP = UDP-N-acetyl-alpha-D-muramoyl-L-alanyl-gamma-D-glutamyl-meso-2,6-diaminopimeloyl-D-alanyl-D-alanine + ADP + phosphate + H(+)</text>
        <dbReference type="Rhea" id="RHEA:28374"/>
        <dbReference type="ChEBI" id="CHEBI:15378"/>
        <dbReference type="ChEBI" id="CHEBI:30616"/>
        <dbReference type="ChEBI" id="CHEBI:43474"/>
        <dbReference type="ChEBI" id="CHEBI:57822"/>
        <dbReference type="ChEBI" id="CHEBI:61386"/>
        <dbReference type="ChEBI" id="CHEBI:83905"/>
        <dbReference type="ChEBI" id="CHEBI:456216"/>
        <dbReference type="EC" id="6.3.2.10"/>
    </reaction>
</comment>
<dbReference type="Gene3D" id="3.40.1190.10">
    <property type="entry name" value="Mur-like, catalytic domain"/>
    <property type="match status" value="1"/>
</dbReference>
<dbReference type="EMBL" id="JBHRTN010000018">
    <property type="protein sequence ID" value="MFC3126373.1"/>
    <property type="molecule type" value="Genomic_DNA"/>
</dbReference>
<evidence type="ECO:0000256" key="2">
    <source>
        <dbReference type="ARBA" id="ARBA00022598"/>
    </source>
</evidence>
<keyword evidence="2 10" id="KW-0436">Ligase</keyword>
<dbReference type="Pfam" id="PF02875">
    <property type="entry name" value="Mur_ligase_C"/>
    <property type="match status" value="1"/>
</dbReference>
<evidence type="ECO:0000313" key="15">
    <source>
        <dbReference type="Proteomes" id="UP001595593"/>
    </source>
</evidence>
<keyword evidence="8 10" id="KW-0131">Cell cycle</keyword>
<keyword evidence="4 10" id="KW-0547">Nucleotide-binding</keyword>
<dbReference type="InterPro" id="IPR004101">
    <property type="entry name" value="Mur_ligase_C"/>
</dbReference>
<keyword evidence="15" id="KW-1185">Reference proteome</keyword>
<dbReference type="InterPro" id="IPR036615">
    <property type="entry name" value="Mur_ligase_C_dom_sf"/>
</dbReference>
<evidence type="ECO:0000256" key="11">
    <source>
        <dbReference type="RuleBase" id="RU004136"/>
    </source>
</evidence>
<evidence type="ECO:0000256" key="4">
    <source>
        <dbReference type="ARBA" id="ARBA00022741"/>
    </source>
</evidence>
<dbReference type="SUPFAM" id="SSF53623">
    <property type="entry name" value="MurD-like peptide ligases, catalytic domain"/>
    <property type="match status" value="1"/>
</dbReference>
<dbReference type="InterPro" id="IPR013221">
    <property type="entry name" value="Mur_ligase_cen"/>
</dbReference>
<keyword evidence="5 10" id="KW-0067">ATP-binding</keyword>
<keyword evidence="7 10" id="KW-0573">Peptidoglycan synthesis</keyword>
<dbReference type="Gene3D" id="3.40.1390.10">
    <property type="entry name" value="MurE/MurF, N-terminal domain"/>
    <property type="match status" value="1"/>
</dbReference>
<organism evidence="14 15">
    <name type="scientific">Teichococcus globiformis</name>
    <dbReference type="NCBI Taxonomy" id="2307229"/>
    <lineage>
        <taxon>Bacteria</taxon>
        <taxon>Pseudomonadati</taxon>
        <taxon>Pseudomonadota</taxon>
        <taxon>Alphaproteobacteria</taxon>
        <taxon>Acetobacterales</taxon>
        <taxon>Roseomonadaceae</taxon>
        <taxon>Roseomonas</taxon>
    </lineage>
</organism>
<evidence type="ECO:0000256" key="3">
    <source>
        <dbReference type="ARBA" id="ARBA00022618"/>
    </source>
</evidence>
<feature type="domain" description="Mur ligase central" evidence="13">
    <location>
        <begin position="108"/>
        <end position="297"/>
    </location>
</feature>
<dbReference type="NCBIfam" id="TIGR01143">
    <property type="entry name" value="murF"/>
    <property type="match status" value="1"/>
</dbReference>
<protein>
    <recommendedName>
        <fullName evidence="10 11">UDP-N-acetylmuramoyl-tripeptide--D-alanyl-D-alanine ligase</fullName>
        <ecNumber evidence="10 11">6.3.2.10</ecNumber>
    </recommendedName>
    <alternativeName>
        <fullName evidence="10">D-alanyl-D-alanine-adding enzyme</fullName>
    </alternativeName>
</protein>
<comment type="subcellular location">
    <subcellularLocation>
        <location evidence="10 11">Cytoplasm</location>
    </subcellularLocation>
</comment>
<keyword evidence="9 10" id="KW-0961">Cell wall biogenesis/degradation</keyword>
<evidence type="ECO:0000256" key="9">
    <source>
        <dbReference type="ARBA" id="ARBA00023316"/>
    </source>
</evidence>
<evidence type="ECO:0000256" key="8">
    <source>
        <dbReference type="ARBA" id="ARBA00023306"/>
    </source>
</evidence>
<dbReference type="Gene3D" id="3.90.190.20">
    <property type="entry name" value="Mur ligase, C-terminal domain"/>
    <property type="match status" value="1"/>
</dbReference>
<dbReference type="GO" id="GO:0047480">
    <property type="term" value="F:UDP-N-acetylmuramoyl-tripeptide-D-alanyl-D-alanine ligase activity"/>
    <property type="evidence" value="ECO:0007669"/>
    <property type="project" value="UniProtKB-EC"/>
</dbReference>
<feature type="domain" description="Mur ligase C-terminal" evidence="12">
    <location>
        <begin position="326"/>
        <end position="441"/>
    </location>
</feature>
<evidence type="ECO:0000259" key="13">
    <source>
        <dbReference type="Pfam" id="PF08245"/>
    </source>
</evidence>
<gene>
    <name evidence="10 14" type="primary">murF</name>
    <name evidence="14" type="ORF">ACFOD4_15010</name>
</gene>
<feature type="binding site" evidence="10">
    <location>
        <begin position="110"/>
        <end position="116"/>
    </location>
    <ligand>
        <name>ATP</name>
        <dbReference type="ChEBI" id="CHEBI:30616"/>
    </ligand>
</feature>
<dbReference type="InterPro" id="IPR035911">
    <property type="entry name" value="MurE/MurF_N"/>
</dbReference>
<keyword evidence="3 10" id="KW-0132">Cell division</keyword>
<keyword evidence="1 10" id="KW-0963">Cytoplasm</keyword>
<sequence>MSEPLWTAAELRDATGGTCPDGVTVDSIGIDSRATGLGELFVALRDARDGHDFVSDALRRGAAAAMVDHAPQGLKGNAPLLQVADTLQGLAALGTASRARSRARIAAITGSVGKTTTKEMLRHGLSGLGRTHAAVASFNNHWGLPLTLARMPRDAQYGVLEIGMNHRGEIAPLAKLARPHVAAITTVEPAHIGHLGKIEEIAEEKADIMQGLEQGSVVVLPRDSAMYPRLQARARASGLTIRGFGAHADAEVRLVDYKGGAESGQATIHFAGTTHRLQIAAPGRHLALNATAALGVAAALGIDPAAFVAALDGFRPGAGRGGRVRLHLAGGEALLIDDSYNGQPPAMRAGLGVLAAQPGRRIAVLGDMLELGEYGPALHAGLLPDVLAAADLIFCCGPLMRGLYDALPESRRGAQAEHSDALAPLVAAAVRPGDVILVKGSLGSRMAVIVRALAAREGLPA</sequence>
<dbReference type="PANTHER" id="PTHR43024">
    <property type="entry name" value="UDP-N-ACETYLMURAMOYL-TRIPEPTIDE--D-ALANYL-D-ALANINE LIGASE"/>
    <property type="match status" value="1"/>
</dbReference>
<dbReference type="InterPro" id="IPR051046">
    <property type="entry name" value="MurCDEF_CellWall_CoF430Synth"/>
</dbReference>
<proteinExistence type="inferred from homology"/>
<dbReference type="SUPFAM" id="SSF53244">
    <property type="entry name" value="MurD-like peptide ligases, peptide-binding domain"/>
    <property type="match status" value="1"/>
</dbReference>
<dbReference type="Pfam" id="PF08245">
    <property type="entry name" value="Mur_ligase_M"/>
    <property type="match status" value="1"/>
</dbReference>
<dbReference type="InterPro" id="IPR005863">
    <property type="entry name" value="UDP-N-AcMur_synth"/>
</dbReference>
<dbReference type="HAMAP" id="MF_02019">
    <property type="entry name" value="MurF"/>
    <property type="match status" value="1"/>
</dbReference>
<dbReference type="RefSeq" id="WP_379597649.1">
    <property type="nucleotide sequence ID" value="NZ_JBHRTN010000018.1"/>
</dbReference>
<comment type="similarity">
    <text evidence="10">Belongs to the MurCDEF family. MurF subfamily.</text>
</comment>
<comment type="caution">
    <text evidence="14">The sequence shown here is derived from an EMBL/GenBank/DDBJ whole genome shotgun (WGS) entry which is preliminary data.</text>
</comment>